<evidence type="ECO:0000313" key="3">
    <source>
        <dbReference type="Proteomes" id="UP001218218"/>
    </source>
</evidence>
<reference evidence="2" key="1">
    <citation type="submission" date="2023-03" db="EMBL/GenBank/DDBJ databases">
        <title>Massive genome expansion in bonnet fungi (Mycena s.s.) driven by repeated elements and novel gene families across ecological guilds.</title>
        <authorList>
            <consortium name="Lawrence Berkeley National Laboratory"/>
            <person name="Harder C.B."/>
            <person name="Miyauchi S."/>
            <person name="Viragh M."/>
            <person name="Kuo A."/>
            <person name="Thoen E."/>
            <person name="Andreopoulos B."/>
            <person name="Lu D."/>
            <person name="Skrede I."/>
            <person name="Drula E."/>
            <person name="Henrissat B."/>
            <person name="Morin E."/>
            <person name="Kohler A."/>
            <person name="Barry K."/>
            <person name="LaButti K."/>
            <person name="Morin E."/>
            <person name="Salamov A."/>
            <person name="Lipzen A."/>
            <person name="Mereny Z."/>
            <person name="Hegedus B."/>
            <person name="Baldrian P."/>
            <person name="Stursova M."/>
            <person name="Weitz H."/>
            <person name="Taylor A."/>
            <person name="Grigoriev I.V."/>
            <person name="Nagy L.G."/>
            <person name="Martin F."/>
            <person name="Kauserud H."/>
        </authorList>
    </citation>
    <scope>NUCLEOTIDE SEQUENCE</scope>
    <source>
        <strain evidence="2">CBHHK002</strain>
    </source>
</reference>
<dbReference type="AlphaFoldDB" id="A0AAD7EB42"/>
<feature type="region of interest" description="Disordered" evidence="1">
    <location>
        <begin position="1"/>
        <end position="23"/>
    </location>
</feature>
<feature type="region of interest" description="Disordered" evidence="1">
    <location>
        <begin position="43"/>
        <end position="64"/>
    </location>
</feature>
<dbReference type="EMBL" id="JARIHO010000083">
    <property type="protein sequence ID" value="KAJ7309188.1"/>
    <property type="molecule type" value="Genomic_DNA"/>
</dbReference>
<evidence type="ECO:0000256" key="1">
    <source>
        <dbReference type="SAM" id="MobiDB-lite"/>
    </source>
</evidence>
<gene>
    <name evidence="2" type="ORF">DFH08DRAFT_823613</name>
</gene>
<keyword evidence="3" id="KW-1185">Reference proteome</keyword>
<evidence type="ECO:0000313" key="2">
    <source>
        <dbReference type="EMBL" id="KAJ7309188.1"/>
    </source>
</evidence>
<accession>A0AAD7EB42</accession>
<feature type="compositionally biased region" description="Basic and acidic residues" evidence="1">
    <location>
        <begin position="43"/>
        <end position="54"/>
    </location>
</feature>
<comment type="caution">
    <text evidence="2">The sequence shown here is derived from an EMBL/GenBank/DDBJ whole genome shotgun (WGS) entry which is preliminary data.</text>
</comment>
<protein>
    <submittedName>
        <fullName evidence="2">Uncharacterized protein</fullName>
    </submittedName>
</protein>
<dbReference type="Proteomes" id="UP001218218">
    <property type="component" value="Unassembled WGS sequence"/>
</dbReference>
<organism evidence="2 3">
    <name type="scientific">Mycena albidolilacea</name>
    <dbReference type="NCBI Taxonomy" id="1033008"/>
    <lineage>
        <taxon>Eukaryota</taxon>
        <taxon>Fungi</taxon>
        <taxon>Dikarya</taxon>
        <taxon>Basidiomycota</taxon>
        <taxon>Agaricomycotina</taxon>
        <taxon>Agaricomycetes</taxon>
        <taxon>Agaricomycetidae</taxon>
        <taxon>Agaricales</taxon>
        <taxon>Marasmiineae</taxon>
        <taxon>Mycenaceae</taxon>
        <taxon>Mycena</taxon>
    </lineage>
</organism>
<sequence length="201" mass="22597">MVPGVFKSTATSPKPKYKSDPVAWRGLERERDLHGEMDMAACDRPEHGGERNEQHSGWGPRTGTRYVGGVITRMSARKWPAMRRDTQRRRGACWNDNSPAGKALFIIHGDTLGQRGGTASRSLRFVVRPKRWGMAPLPLPNENGRARAMPELDFEFERRERDRPRSGGSKSYLFCVAIAVTEDAGELGCQWLHAYPVQAFS</sequence>
<name>A0AAD7EB42_9AGAR</name>
<proteinExistence type="predicted"/>